<organism evidence="10 11">
    <name type="scientific">Monosporascus cannonballus</name>
    <dbReference type="NCBI Taxonomy" id="155416"/>
    <lineage>
        <taxon>Eukaryota</taxon>
        <taxon>Fungi</taxon>
        <taxon>Dikarya</taxon>
        <taxon>Ascomycota</taxon>
        <taxon>Pezizomycotina</taxon>
        <taxon>Sordariomycetes</taxon>
        <taxon>Xylariomycetidae</taxon>
        <taxon>Xylariales</taxon>
        <taxon>Xylariales incertae sedis</taxon>
        <taxon>Monosporascus</taxon>
    </lineage>
</organism>
<keyword evidence="7" id="KW-0449">Lipoprotein</keyword>
<keyword evidence="4 8" id="KW-0732">Signal</keyword>
<keyword evidence="11" id="KW-1185">Reference proteome</keyword>
<feature type="signal peptide" evidence="8">
    <location>
        <begin position="1"/>
        <end position="18"/>
    </location>
</feature>
<name>A0ABY0HCB0_9PEZI</name>
<keyword evidence="2" id="KW-1003">Cell membrane</keyword>
<protein>
    <recommendedName>
        <fullName evidence="9">Copper acquisition factor BIM1-like domain-containing protein</fullName>
    </recommendedName>
</protein>
<dbReference type="Proteomes" id="UP000294003">
    <property type="component" value="Unassembled WGS sequence"/>
</dbReference>
<keyword evidence="3" id="KW-0336">GPI-anchor</keyword>
<evidence type="ECO:0000256" key="5">
    <source>
        <dbReference type="ARBA" id="ARBA00023136"/>
    </source>
</evidence>
<keyword evidence="6" id="KW-0325">Glycoprotein</keyword>
<dbReference type="Pfam" id="PF20238">
    <property type="entry name" value="BIM1-like_dom"/>
    <property type="match status" value="1"/>
</dbReference>
<dbReference type="CDD" id="cd21176">
    <property type="entry name" value="LPMO_auxiliary-like"/>
    <property type="match status" value="1"/>
</dbReference>
<evidence type="ECO:0000256" key="4">
    <source>
        <dbReference type="ARBA" id="ARBA00022729"/>
    </source>
</evidence>
<sequence>MLPAAVAILLAGAKLASAHFALNYPEWRADTLTEEEDSPYDQWVYPCANVPADAGNRTEWPVGGGAVSLHLHHPWSYVYINLGLGNNVTNFNITLTPQLMNVTGEGDFCIPELPVPEGTVREGQNATIQVVTNGDSGSALYNCADITFRTNMNSSNVDQCTNTTGVTAEIVGSSSSESESGEEPETPGSAAAVAASSVTMTALVGLAVVFTTGLGFN</sequence>
<evidence type="ECO:0000256" key="7">
    <source>
        <dbReference type="ARBA" id="ARBA00023288"/>
    </source>
</evidence>
<dbReference type="InterPro" id="IPR046530">
    <property type="entry name" value="BIM1-like_dom"/>
</dbReference>
<comment type="subcellular location">
    <subcellularLocation>
        <location evidence="1">Cell membrane</location>
        <topology evidence="1">Lipid-anchor</topology>
        <topology evidence="1">GPI-anchor</topology>
    </subcellularLocation>
</comment>
<keyword evidence="5" id="KW-0472">Membrane</keyword>
<gene>
    <name evidence="10" type="ORF">DL762_004319</name>
</gene>
<reference evidence="10 11" key="1">
    <citation type="submission" date="2018-06" db="EMBL/GenBank/DDBJ databases">
        <title>Complete Genomes of Monosporascus.</title>
        <authorList>
            <person name="Robinson A.J."/>
            <person name="Natvig D.O."/>
        </authorList>
    </citation>
    <scope>NUCLEOTIDE SEQUENCE [LARGE SCALE GENOMIC DNA]</scope>
    <source>
        <strain evidence="10 11">CBS 609.92</strain>
    </source>
</reference>
<dbReference type="InterPro" id="IPR046936">
    <property type="entry name" value="BIM1-like"/>
</dbReference>
<evidence type="ECO:0000313" key="10">
    <source>
        <dbReference type="EMBL" id="RYO87274.1"/>
    </source>
</evidence>
<evidence type="ECO:0000256" key="3">
    <source>
        <dbReference type="ARBA" id="ARBA00022622"/>
    </source>
</evidence>
<evidence type="ECO:0000256" key="2">
    <source>
        <dbReference type="ARBA" id="ARBA00022475"/>
    </source>
</evidence>
<dbReference type="PANTHER" id="PTHR34992:SF2">
    <property type="entry name" value="COPPER ACQUISITION FACTOR BIM1-LIKE DOMAIN-CONTAINING PROTEIN"/>
    <property type="match status" value="1"/>
</dbReference>
<evidence type="ECO:0000259" key="9">
    <source>
        <dbReference type="Pfam" id="PF20238"/>
    </source>
</evidence>
<evidence type="ECO:0000256" key="6">
    <source>
        <dbReference type="ARBA" id="ARBA00023180"/>
    </source>
</evidence>
<evidence type="ECO:0000256" key="1">
    <source>
        <dbReference type="ARBA" id="ARBA00004609"/>
    </source>
</evidence>
<feature type="domain" description="Copper acquisition factor BIM1-like" evidence="9">
    <location>
        <begin position="17"/>
        <end position="165"/>
    </location>
</feature>
<feature type="chain" id="PRO_5047035443" description="Copper acquisition factor BIM1-like domain-containing protein" evidence="8">
    <location>
        <begin position="19"/>
        <end position="217"/>
    </location>
</feature>
<dbReference type="EMBL" id="QJNS01000102">
    <property type="protein sequence ID" value="RYO87274.1"/>
    <property type="molecule type" value="Genomic_DNA"/>
</dbReference>
<dbReference type="PANTHER" id="PTHR34992">
    <property type="entry name" value="HYPHAL ANASTAMOSIS-7 PROTEIN"/>
    <property type="match status" value="1"/>
</dbReference>
<accession>A0ABY0HCB0</accession>
<proteinExistence type="predicted"/>
<evidence type="ECO:0000256" key="8">
    <source>
        <dbReference type="SAM" id="SignalP"/>
    </source>
</evidence>
<evidence type="ECO:0000313" key="11">
    <source>
        <dbReference type="Proteomes" id="UP000294003"/>
    </source>
</evidence>
<comment type="caution">
    <text evidence="10">The sequence shown here is derived from an EMBL/GenBank/DDBJ whole genome shotgun (WGS) entry which is preliminary data.</text>
</comment>